<dbReference type="SUPFAM" id="SSF52540">
    <property type="entry name" value="P-loop containing nucleoside triphosphate hydrolases"/>
    <property type="match status" value="1"/>
</dbReference>
<dbReference type="InterPro" id="IPR039421">
    <property type="entry name" value="Type_1_exporter"/>
</dbReference>
<evidence type="ECO:0000256" key="1">
    <source>
        <dbReference type="ARBA" id="ARBA00004651"/>
    </source>
</evidence>
<dbReference type="Gene3D" id="3.40.50.300">
    <property type="entry name" value="P-loop containing nucleotide triphosphate hydrolases"/>
    <property type="match status" value="1"/>
</dbReference>
<evidence type="ECO:0000259" key="9">
    <source>
        <dbReference type="PROSITE" id="PS50893"/>
    </source>
</evidence>
<evidence type="ECO:0000256" key="2">
    <source>
        <dbReference type="ARBA" id="ARBA00022692"/>
    </source>
</evidence>
<dbReference type="Gene3D" id="1.20.1560.10">
    <property type="entry name" value="ABC transporter type 1, transmembrane domain"/>
    <property type="match status" value="1"/>
</dbReference>
<feature type="domain" description="ABC transporter" evidence="9">
    <location>
        <begin position="416"/>
        <end position="659"/>
    </location>
</feature>
<dbReference type="InterPro" id="IPR011527">
    <property type="entry name" value="ABC1_TM_dom"/>
</dbReference>
<feature type="compositionally biased region" description="Low complexity" evidence="7">
    <location>
        <begin position="29"/>
        <end position="41"/>
    </location>
</feature>
<keyword evidence="3" id="KW-0547">Nucleotide-binding</keyword>
<evidence type="ECO:0000256" key="7">
    <source>
        <dbReference type="SAM" id="MobiDB-lite"/>
    </source>
</evidence>
<dbReference type="Proteomes" id="UP001059597">
    <property type="component" value="Chromosome"/>
</dbReference>
<dbReference type="PROSITE" id="PS50929">
    <property type="entry name" value="ABC_TM1F"/>
    <property type="match status" value="1"/>
</dbReference>
<keyword evidence="6 8" id="KW-0472">Membrane</keyword>
<gene>
    <name evidence="11" type="ORF">HEK616_33180</name>
</gene>
<evidence type="ECO:0000256" key="4">
    <source>
        <dbReference type="ARBA" id="ARBA00022840"/>
    </source>
</evidence>
<feature type="transmembrane region" description="Helical" evidence="8">
    <location>
        <begin position="236"/>
        <end position="256"/>
    </location>
</feature>
<dbReference type="EMBL" id="AP026073">
    <property type="protein sequence ID" value="BDM69831.1"/>
    <property type="molecule type" value="Genomic_DNA"/>
</dbReference>
<comment type="subcellular location">
    <subcellularLocation>
        <location evidence="1">Cell membrane</location>
        <topology evidence="1">Multi-pass membrane protein</topology>
    </subcellularLocation>
</comment>
<reference evidence="11" key="1">
    <citation type="submission" date="2022-06" db="EMBL/GenBank/DDBJ databases">
        <title>Complete genome sequence of Streptomyces nigrescens HEK616.</title>
        <authorList>
            <person name="Asamizu S."/>
            <person name="Onaka H."/>
        </authorList>
    </citation>
    <scope>NUCLEOTIDE SEQUENCE</scope>
    <source>
        <strain evidence="11">HEK616</strain>
    </source>
</reference>
<evidence type="ECO:0000256" key="6">
    <source>
        <dbReference type="ARBA" id="ARBA00023136"/>
    </source>
</evidence>
<feature type="region of interest" description="Disordered" evidence="7">
    <location>
        <begin position="1"/>
        <end position="41"/>
    </location>
</feature>
<evidence type="ECO:0000256" key="8">
    <source>
        <dbReference type="SAM" id="Phobius"/>
    </source>
</evidence>
<accession>A0ABM7ZU83</accession>
<dbReference type="InterPro" id="IPR036640">
    <property type="entry name" value="ABC1_TM_sf"/>
</dbReference>
<dbReference type="PROSITE" id="PS50893">
    <property type="entry name" value="ABC_TRANSPORTER_2"/>
    <property type="match status" value="1"/>
</dbReference>
<dbReference type="InterPro" id="IPR017871">
    <property type="entry name" value="ABC_transporter-like_CS"/>
</dbReference>
<name>A0ABM7ZU83_STRNI</name>
<feature type="transmembrane region" description="Helical" evidence="8">
    <location>
        <begin position="138"/>
        <end position="158"/>
    </location>
</feature>
<feature type="transmembrane region" description="Helical" evidence="8">
    <location>
        <begin position="209"/>
        <end position="230"/>
    </location>
</feature>
<keyword evidence="4" id="KW-0067">ATP-binding</keyword>
<dbReference type="InterPro" id="IPR003593">
    <property type="entry name" value="AAA+_ATPase"/>
</dbReference>
<evidence type="ECO:0000256" key="5">
    <source>
        <dbReference type="ARBA" id="ARBA00022989"/>
    </source>
</evidence>
<sequence>MVVGMSADEDTTAPSPDQHVDLPNPRQELLGLPPAALPTAPGDGDVADELEEAYWSIYDGAAANATVREVLGRLPRIVGQIGRLAWQADRSATAAVVVLQLVSAAMTAFGLVASVGVLRELFGHGPTPDKVHSAVPQILLVVGFLSARALLEAGVAVAQARVTPKIRTALECDFLRLTAHVRLEVVDDADWHDDAYRASDRGLFYARQIVGQVVSLASALLELIGTAGVLTSLHPALLPLLLLSVLPVGAAAVRTARARFHSFKRWNALQRRVRVFSWLLLERDAAAELRSDTAQDAILDEHRRLTSRIAEEDTHLGVSSAVLTLAGRAVGGIGTGVTYVALGTMLISGWLPLAAGAGAVLAIQTGQTALTRFVDVAHLVYEHAMWVDDLLTFQERCRGLQPRRRALTAPATVATLTLEDISFTYPGKETPALSGVSMTLRAGETVAFVGVNGSGKSTCSRLIAGLYEANEGTVRWDGVDVRDMDSESLQARVATVLQDPVHFPFSALANLTVSRGTLTDADPQRALDAARASGAEQVIAGLPGTWQAVLSKRFRGGQELSAGQWAKIAVARGLYKNAPVLLLDEPTASMDPKAEHAVYQAVLRNKARPDQITVLISHRLASVVECDRIFVFDGGRITEAGSHQQLMDLGGDYAQMFTLQAAGYRTVTATSDSEPRTVHP</sequence>
<dbReference type="PANTHER" id="PTHR43394:SF1">
    <property type="entry name" value="ATP-BINDING CASSETTE SUB-FAMILY B MEMBER 10, MITOCHONDRIAL"/>
    <property type="match status" value="1"/>
</dbReference>
<proteinExistence type="predicted"/>
<dbReference type="InterPro" id="IPR027417">
    <property type="entry name" value="P-loop_NTPase"/>
</dbReference>
<organism evidence="11 12">
    <name type="scientific">Streptomyces nigrescens</name>
    <dbReference type="NCBI Taxonomy" id="1920"/>
    <lineage>
        <taxon>Bacteria</taxon>
        <taxon>Bacillati</taxon>
        <taxon>Actinomycetota</taxon>
        <taxon>Actinomycetes</taxon>
        <taxon>Kitasatosporales</taxon>
        <taxon>Streptomycetaceae</taxon>
        <taxon>Streptomyces</taxon>
    </lineage>
</organism>
<dbReference type="PANTHER" id="PTHR43394">
    <property type="entry name" value="ATP-DEPENDENT PERMEASE MDL1, MITOCHONDRIAL"/>
    <property type="match status" value="1"/>
</dbReference>
<keyword evidence="2 8" id="KW-0812">Transmembrane</keyword>
<dbReference type="PROSITE" id="PS00211">
    <property type="entry name" value="ABC_TRANSPORTER_1"/>
    <property type="match status" value="1"/>
</dbReference>
<evidence type="ECO:0000259" key="10">
    <source>
        <dbReference type="PROSITE" id="PS50929"/>
    </source>
</evidence>
<keyword evidence="5 8" id="KW-1133">Transmembrane helix</keyword>
<evidence type="ECO:0000313" key="12">
    <source>
        <dbReference type="Proteomes" id="UP001059597"/>
    </source>
</evidence>
<dbReference type="SMART" id="SM00382">
    <property type="entry name" value="AAA"/>
    <property type="match status" value="1"/>
</dbReference>
<dbReference type="InterPro" id="IPR003439">
    <property type="entry name" value="ABC_transporter-like_ATP-bd"/>
</dbReference>
<feature type="domain" description="ABC transmembrane type-1" evidence="10">
    <location>
        <begin position="207"/>
        <end position="382"/>
    </location>
</feature>
<keyword evidence="12" id="KW-1185">Reference proteome</keyword>
<evidence type="ECO:0000313" key="11">
    <source>
        <dbReference type="EMBL" id="BDM69831.1"/>
    </source>
</evidence>
<evidence type="ECO:0000256" key="3">
    <source>
        <dbReference type="ARBA" id="ARBA00022741"/>
    </source>
</evidence>
<feature type="transmembrane region" description="Helical" evidence="8">
    <location>
        <begin position="92"/>
        <end position="118"/>
    </location>
</feature>
<protein>
    <submittedName>
        <fullName evidence="11">Multidrug ABC transporter permease</fullName>
    </submittedName>
</protein>
<dbReference type="Pfam" id="PF00005">
    <property type="entry name" value="ABC_tran"/>
    <property type="match status" value="1"/>
</dbReference>
<dbReference type="SUPFAM" id="SSF90123">
    <property type="entry name" value="ABC transporter transmembrane region"/>
    <property type="match status" value="1"/>
</dbReference>